<organism evidence="1 2">
    <name type="scientific">Carya illinoinensis</name>
    <name type="common">Pecan</name>
    <dbReference type="NCBI Taxonomy" id="32201"/>
    <lineage>
        <taxon>Eukaryota</taxon>
        <taxon>Viridiplantae</taxon>
        <taxon>Streptophyta</taxon>
        <taxon>Embryophyta</taxon>
        <taxon>Tracheophyta</taxon>
        <taxon>Spermatophyta</taxon>
        <taxon>Magnoliopsida</taxon>
        <taxon>eudicotyledons</taxon>
        <taxon>Gunneridae</taxon>
        <taxon>Pentapetalae</taxon>
        <taxon>rosids</taxon>
        <taxon>fabids</taxon>
        <taxon>Fagales</taxon>
        <taxon>Juglandaceae</taxon>
        <taxon>Carya</taxon>
    </lineage>
</organism>
<protein>
    <submittedName>
        <fullName evidence="1">Uncharacterized protein</fullName>
    </submittedName>
</protein>
<evidence type="ECO:0000313" key="1">
    <source>
        <dbReference type="EMBL" id="KAG6628001.1"/>
    </source>
</evidence>
<dbReference type="AlphaFoldDB" id="A0A8T1NDV2"/>
<reference evidence="1" key="1">
    <citation type="submission" date="2020-12" db="EMBL/GenBank/DDBJ databases">
        <title>WGS assembly of Carya illinoinensis cv. Pawnee.</title>
        <authorList>
            <person name="Platts A."/>
            <person name="Shu S."/>
            <person name="Wright S."/>
            <person name="Barry K."/>
            <person name="Edger P."/>
            <person name="Pires J.C."/>
            <person name="Schmutz J."/>
        </authorList>
    </citation>
    <scope>NUCLEOTIDE SEQUENCE</scope>
    <source>
        <tissue evidence="1">Leaf</tissue>
    </source>
</reference>
<sequence>MAVSVEWNWQVLTNMMKLELFLPTTAQVLASIGRRIRFLQYHRFNSSSPTRFPIDKGSSSTIVPTRTNVLRDSILHSISGRSRRLEQFPRLSSRKDLNLRLLEKIQSLEHPSKLRLESHGRQIL</sequence>
<evidence type="ECO:0000313" key="2">
    <source>
        <dbReference type="Proteomes" id="UP000811609"/>
    </source>
</evidence>
<dbReference type="Proteomes" id="UP000811609">
    <property type="component" value="Chromosome 15"/>
</dbReference>
<dbReference type="EMBL" id="CM031823">
    <property type="protein sequence ID" value="KAG6628001.1"/>
    <property type="molecule type" value="Genomic_DNA"/>
</dbReference>
<gene>
    <name evidence="1" type="ORF">CIPAW_15G169100</name>
</gene>
<comment type="caution">
    <text evidence="1">The sequence shown here is derived from an EMBL/GenBank/DDBJ whole genome shotgun (WGS) entry which is preliminary data.</text>
</comment>
<accession>A0A8T1NDV2</accession>
<name>A0A8T1NDV2_CARIL</name>
<proteinExistence type="predicted"/>
<keyword evidence="2" id="KW-1185">Reference proteome</keyword>